<dbReference type="SUPFAM" id="SSF52777">
    <property type="entry name" value="CoA-dependent acyltransferases"/>
    <property type="match status" value="1"/>
</dbReference>
<accession>A0A066Z2B2</accession>
<dbReference type="HOGENOM" id="CLU_110203_0_0_11"/>
<dbReference type="InterPro" id="IPR001242">
    <property type="entry name" value="Condensation_dom"/>
</dbReference>
<dbReference type="InterPro" id="IPR023213">
    <property type="entry name" value="CAT-like_dom_sf"/>
</dbReference>
<name>A0A066Z2B2_9ACTN</name>
<feature type="region of interest" description="Disordered" evidence="1">
    <location>
        <begin position="176"/>
        <end position="218"/>
    </location>
</feature>
<dbReference type="eggNOG" id="COG1020">
    <property type="taxonomic scope" value="Bacteria"/>
</dbReference>
<feature type="compositionally biased region" description="Low complexity" evidence="1">
    <location>
        <begin position="199"/>
        <end position="218"/>
    </location>
</feature>
<evidence type="ECO:0000259" key="2">
    <source>
        <dbReference type="Pfam" id="PF00668"/>
    </source>
</evidence>
<comment type="caution">
    <text evidence="3">The sequence shown here is derived from an EMBL/GenBank/DDBJ whole genome shotgun (WGS) entry which is preliminary data.</text>
</comment>
<dbReference type="EMBL" id="JNBY01000025">
    <property type="protein sequence ID" value="KDN87627.1"/>
    <property type="molecule type" value="Genomic_DNA"/>
</dbReference>
<evidence type="ECO:0000256" key="1">
    <source>
        <dbReference type="SAM" id="MobiDB-lite"/>
    </source>
</evidence>
<feature type="domain" description="Condensation" evidence="2">
    <location>
        <begin position="20"/>
        <end position="177"/>
    </location>
</feature>
<dbReference type="PATRIC" id="fig|1348663.4.peg.609"/>
<sequence>MAGSTTTHATRAEHGDRRDLTAAQAGVLAAQRIDPGSPAHNVGQYVRIDGPLRPELLEAALRRTLAEADGLHLRITEQGARQAPFDPEGWTLARLDTADAADPEGAAVDLVRRQLARPLDLAADPLHGALLVRTGADAHLWFQWFHHLVIDGYGVALFTRRVAEVYTALAAGADVPRARCGPPPSSRMPNGPTWPARRPSGTAPGGANAPPAGRRCAP</sequence>
<dbReference type="GO" id="GO:0008610">
    <property type="term" value="P:lipid biosynthetic process"/>
    <property type="evidence" value="ECO:0007669"/>
    <property type="project" value="UniProtKB-ARBA"/>
</dbReference>
<dbReference type="AlphaFoldDB" id="A0A066Z2B2"/>
<dbReference type="Gene3D" id="3.30.559.10">
    <property type="entry name" value="Chloramphenicol acetyltransferase-like domain"/>
    <property type="match status" value="1"/>
</dbReference>
<dbReference type="Proteomes" id="UP000027178">
    <property type="component" value="Unassembled WGS sequence"/>
</dbReference>
<dbReference type="GO" id="GO:0003824">
    <property type="term" value="F:catalytic activity"/>
    <property type="evidence" value="ECO:0007669"/>
    <property type="project" value="InterPro"/>
</dbReference>
<organism evidence="3 4">
    <name type="scientific">Kitasatospora cheerisanensis KCTC 2395</name>
    <dbReference type="NCBI Taxonomy" id="1348663"/>
    <lineage>
        <taxon>Bacteria</taxon>
        <taxon>Bacillati</taxon>
        <taxon>Actinomycetota</taxon>
        <taxon>Actinomycetes</taxon>
        <taxon>Kitasatosporales</taxon>
        <taxon>Streptomycetaceae</taxon>
        <taxon>Kitasatospora</taxon>
    </lineage>
</organism>
<evidence type="ECO:0000313" key="3">
    <source>
        <dbReference type="EMBL" id="KDN87627.1"/>
    </source>
</evidence>
<dbReference type="RefSeq" id="WP_051652679.1">
    <property type="nucleotide sequence ID" value="NZ_KK853997.1"/>
</dbReference>
<keyword evidence="4" id="KW-1185">Reference proteome</keyword>
<protein>
    <recommendedName>
        <fullName evidence="2">Condensation domain-containing protein</fullName>
    </recommendedName>
</protein>
<reference evidence="3 4" key="1">
    <citation type="submission" date="2014-05" db="EMBL/GenBank/DDBJ databases">
        <title>Draft Genome Sequence of Kitasatospora cheerisanensis KCTC 2395.</title>
        <authorList>
            <person name="Nam D.H."/>
        </authorList>
    </citation>
    <scope>NUCLEOTIDE SEQUENCE [LARGE SCALE GENOMIC DNA]</scope>
    <source>
        <strain evidence="3 4">KCTC 2395</strain>
    </source>
</reference>
<dbReference type="OrthoDB" id="2472181at2"/>
<proteinExistence type="predicted"/>
<dbReference type="Pfam" id="PF00668">
    <property type="entry name" value="Condensation"/>
    <property type="match status" value="1"/>
</dbReference>
<gene>
    <name evidence="3" type="ORF">KCH_06400</name>
</gene>
<evidence type="ECO:0000313" key="4">
    <source>
        <dbReference type="Proteomes" id="UP000027178"/>
    </source>
</evidence>